<name>A0AAJ1N0D1_XENBV</name>
<dbReference type="AlphaFoldDB" id="A0AAJ1N0D1"/>
<proteinExistence type="predicted"/>
<protein>
    <submittedName>
        <fullName evidence="1">Uncharacterized protein</fullName>
    </submittedName>
</protein>
<sequence>MKETNVIKKNDVVLNGDEALLPYWIAVRTKELENNHPYIFRDGLSDEDLYYWLRYQAERLKEYIDAKNRKAAELIRLQGTERFIEDNQSIVDQEKLCFPHSSILQNESLQR</sequence>
<evidence type="ECO:0000313" key="1">
    <source>
        <dbReference type="EMBL" id="MDE1479513.1"/>
    </source>
</evidence>
<reference evidence="1" key="2">
    <citation type="journal article" date="2022" name="J. Evol. Biol.">
        <title>Pre- and post-association barriers to host switching in sympatric mutualists.</title>
        <authorList>
            <person name="Dinges Z.M."/>
            <person name="Phillips R.K."/>
            <person name="Lively C.M."/>
            <person name="Bashey F."/>
        </authorList>
    </citation>
    <scope>NUCLEOTIDE SEQUENCE</scope>
    <source>
        <strain evidence="1">MC_266_E_2016</strain>
    </source>
</reference>
<accession>A0AAJ1N0D1</accession>
<organism evidence="1 2">
    <name type="scientific">Xenorhabdus bovienii</name>
    <name type="common">Xenorhabdus nematophila subsp. bovienii</name>
    <dbReference type="NCBI Taxonomy" id="40576"/>
    <lineage>
        <taxon>Bacteria</taxon>
        <taxon>Pseudomonadati</taxon>
        <taxon>Pseudomonadota</taxon>
        <taxon>Gammaproteobacteria</taxon>
        <taxon>Enterobacterales</taxon>
        <taxon>Morganellaceae</taxon>
        <taxon>Xenorhabdus</taxon>
    </lineage>
</organism>
<reference evidence="1" key="1">
    <citation type="submission" date="2021-08" db="EMBL/GenBank/DDBJ databases">
        <authorList>
            <person name="Papudeshi B."/>
            <person name="Bashey-Visser F."/>
        </authorList>
    </citation>
    <scope>NUCLEOTIDE SEQUENCE</scope>
    <source>
        <strain evidence="1">MC_266_E_2016</strain>
    </source>
</reference>
<dbReference type="EMBL" id="JAILSO010000061">
    <property type="protein sequence ID" value="MDE1479513.1"/>
    <property type="molecule type" value="Genomic_DNA"/>
</dbReference>
<evidence type="ECO:0000313" key="2">
    <source>
        <dbReference type="Proteomes" id="UP001222434"/>
    </source>
</evidence>
<dbReference type="RefSeq" id="WP_274713124.1">
    <property type="nucleotide sequence ID" value="NZ_JAILSO010000061.1"/>
</dbReference>
<comment type="caution">
    <text evidence="1">The sequence shown here is derived from an EMBL/GenBank/DDBJ whole genome shotgun (WGS) entry which is preliminary data.</text>
</comment>
<gene>
    <name evidence="1" type="ORF">KKJ01_15035</name>
</gene>
<dbReference type="Proteomes" id="UP001222434">
    <property type="component" value="Unassembled WGS sequence"/>
</dbReference>